<reference evidence="4 5" key="1">
    <citation type="submission" date="2020-05" db="EMBL/GenBank/DDBJ databases">
        <authorList>
            <person name="Campoy J."/>
            <person name="Schneeberger K."/>
            <person name="Spophaly S."/>
        </authorList>
    </citation>
    <scope>NUCLEOTIDE SEQUENCE [LARGE SCALE GENOMIC DNA]</scope>
    <source>
        <strain evidence="4">PruArmRojPasFocal</strain>
    </source>
</reference>
<dbReference type="EMBL" id="CAEKDK010000006">
    <property type="protein sequence ID" value="CAB4282848.1"/>
    <property type="molecule type" value="Genomic_DNA"/>
</dbReference>
<dbReference type="NCBIfam" id="TIGR00756">
    <property type="entry name" value="PPR"/>
    <property type="match status" value="4"/>
</dbReference>
<feature type="repeat" description="PPR" evidence="3">
    <location>
        <begin position="311"/>
        <end position="345"/>
    </location>
</feature>
<name>A0A6J5VAF2_PRUAR</name>
<dbReference type="Pfam" id="PF01535">
    <property type="entry name" value="PPR"/>
    <property type="match status" value="2"/>
</dbReference>
<dbReference type="InterPro" id="IPR051240">
    <property type="entry name" value="Mito_RNA-Proc/Resp"/>
</dbReference>
<organism evidence="4 5">
    <name type="scientific">Prunus armeniaca</name>
    <name type="common">Apricot</name>
    <name type="synonym">Armeniaca vulgaris</name>
    <dbReference type="NCBI Taxonomy" id="36596"/>
    <lineage>
        <taxon>Eukaryota</taxon>
        <taxon>Viridiplantae</taxon>
        <taxon>Streptophyta</taxon>
        <taxon>Embryophyta</taxon>
        <taxon>Tracheophyta</taxon>
        <taxon>Spermatophyta</taxon>
        <taxon>Magnoliopsida</taxon>
        <taxon>eudicotyledons</taxon>
        <taxon>Gunneridae</taxon>
        <taxon>Pentapetalae</taxon>
        <taxon>rosids</taxon>
        <taxon>fabids</taxon>
        <taxon>Rosales</taxon>
        <taxon>Rosaceae</taxon>
        <taxon>Amygdaloideae</taxon>
        <taxon>Amygdaleae</taxon>
        <taxon>Prunus</taxon>
    </lineage>
</organism>
<dbReference type="Gene3D" id="1.25.40.10">
    <property type="entry name" value="Tetratricopeptide repeat domain"/>
    <property type="match status" value="3"/>
</dbReference>
<dbReference type="GO" id="GO:0003729">
    <property type="term" value="F:mRNA binding"/>
    <property type="evidence" value="ECO:0007669"/>
    <property type="project" value="TreeGrafter"/>
</dbReference>
<evidence type="ECO:0000256" key="3">
    <source>
        <dbReference type="PROSITE-ProRule" id="PRU00708"/>
    </source>
</evidence>
<dbReference type="InterPro" id="IPR011990">
    <property type="entry name" value="TPR-like_helical_dom_sf"/>
</dbReference>
<evidence type="ECO:0000256" key="1">
    <source>
        <dbReference type="ARBA" id="ARBA00007626"/>
    </source>
</evidence>
<evidence type="ECO:0000313" key="5">
    <source>
        <dbReference type="Proteomes" id="UP000507222"/>
    </source>
</evidence>
<accession>A0A6J5VAF2</accession>
<comment type="similarity">
    <text evidence="1">Belongs to the PPR family. P subfamily.</text>
</comment>
<protein>
    <submittedName>
        <fullName evidence="4">Uncharacterized protein</fullName>
    </submittedName>
</protein>
<dbReference type="Pfam" id="PF06320">
    <property type="entry name" value="GCN5L1"/>
    <property type="match status" value="1"/>
</dbReference>
<evidence type="ECO:0000313" key="4">
    <source>
        <dbReference type="EMBL" id="CAB4282848.1"/>
    </source>
</evidence>
<dbReference type="Proteomes" id="UP000507222">
    <property type="component" value="Unassembled WGS sequence"/>
</dbReference>
<sequence length="547" mass="62808">MAILSYSSNPVNSTLRPIQYLSQTQIDPVPKIASNGFLGIYEQLLSYNFYSTKPPSRSFRRRESKRVKSSKSTLDEVQFQRAISQLLPRFTPEELCNVITQQDDPIVCLELFNWASQQPRFKHDVSTYHITVKKLGVAKMYEEMDDVVNQVLAISYIGSEALYNSIIYFFTEARKLTRAVNIFKHMQNSRNLNCRPSIRTYNILFTAFLSRGSNSYINHMYMETIRCLFRQMVDDRIEPDIYSLNSMIKGYVLSLHVNDALRIFHQMGVVYNCLPNSFSYDYLIHGLCSQGRTNNAKQLCNEMKSKGFIPSSKSYNSLVNALALNGEVEEAVKYLWEMIEKQRSAELITYRTVLDEICRQGRVGEAMRLLKEFQEKDLLNGHTYRKLLYVLEDDYGDSSAHSQFSSPQTVLLRNQHNPLYESLLPNMYSPASLPLAHVLVASSSLSRINPSDLEDSLLQLVQEQHHASLGIHKLTEKAQNEATKKAVCGRASGGSSERWDERTDWWLSLTRSNNTAIKEIGDFENWMKIMEFDSKSINAAIHNIHQA</sequence>
<dbReference type="PANTHER" id="PTHR47933:SF23">
    <property type="entry name" value="OS02G0468500 PROTEIN"/>
    <property type="match status" value="1"/>
</dbReference>
<dbReference type="InterPro" id="IPR002885">
    <property type="entry name" value="PPR_rpt"/>
</dbReference>
<proteinExistence type="inferred from homology"/>
<gene>
    <name evidence="4" type="ORF">CURHAP_LOCUS36506</name>
</gene>
<dbReference type="AlphaFoldDB" id="A0A6J5VAF2"/>
<feature type="repeat" description="PPR" evidence="3">
    <location>
        <begin position="276"/>
        <end position="310"/>
    </location>
</feature>
<feature type="repeat" description="PPR" evidence="3">
    <location>
        <begin position="346"/>
        <end position="380"/>
    </location>
</feature>
<keyword evidence="2" id="KW-0677">Repeat</keyword>
<dbReference type="PANTHER" id="PTHR47933">
    <property type="entry name" value="PENTATRICOPEPTIDE REPEAT-CONTAINING PROTEIN 1, MITOCHONDRIAL"/>
    <property type="match status" value="1"/>
</dbReference>
<dbReference type="Pfam" id="PF13041">
    <property type="entry name" value="PPR_2"/>
    <property type="match status" value="1"/>
</dbReference>
<dbReference type="PROSITE" id="PS51375">
    <property type="entry name" value="PPR"/>
    <property type="match status" value="3"/>
</dbReference>
<evidence type="ECO:0000256" key="2">
    <source>
        <dbReference type="ARBA" id="ARBA00022737"/>
    </source>
</evidence>
<dbReference type="Pfam" id="PF13812">
    <property type="entry name" value="PPR_3"/>
    <property type="match status" value="1"/>
</dbReference>